<dbReference type="InterPro" id="IPR000843">
    <property type="entry name" value="HTH_LacI"/>
</dbReference>
<evidence type="ECO:0000256" key="3">
    <source>
        <dbReference type="ARBA" id="ARBA00023163"/>
    </source>
</evidence>
<dbReference type="Gene3D" id="3.40.50.2300">
    <property type="match status" value="2"/>
</dbReference>
<dbReference type="PANTHER" id="PTHR30146">
    <property type="entry name" value="LACI-RELATED TRANSCRIPTIONAL REPRESSOR"/>
    <property type="match status" value="1"/>
</dbReference>
<evidence type="ECO:0000313" key="6">
    <source>
        <dbReference type="Proteomes" id="UP000247832"/>
    </source>
</evidence>
<dbReference type="CDD" id="cd01392">
    <property type="entry name" value="HTH_LacI"/>
    <property type="match status" value="1"/>
</dbReference>
<reference evidence="5 6" key="1">
    <citation type="submission" date="2018-05" db="EMBL/GenBank/DDBJ databases">
        <title>Genetic diversity of glacier-inhabiting Cryobacterium bacteria in China and description of Cryobacterium mengkeensis sp. nov. and Arthrobacter glacialis sp. nov.</title>
        <authorList>
            <person name="Liu Q."/>
            <person name="Xin Y.-H."/>
        </authorList>
    </citation>
    <scope>NUCLEOTIDE SEQUENCE [LARGE SCALE GENOMIC DNA]</scope>
    <source>
        <strain evidence="5 6">LI2</strain>
    </source>
</reference>
<dbReference type="InterPro" id="IPR028082">
    <property type="entry name" value="Peripla_BP_I"/>
</dbReference>
<name>A0A2V5M2G4_9MICC</name>
<dbReference type="AlphaFoldDB" id="A0A2V5M2G4"/>
<dbReference type="GO" id="GO:0000976">
    <property type="term" value="F:transcription cis-regulatory region binding"/>
    <property type="evidence" value="ECO:0007669"/>
    <property type="project" value="TreeGrafter"/>
</dbReference>
<sequence>MTIAGLADRLGMSKASVSYALNGQPGVSEPTRARVLALAAELGWYASSSARALSQSRSDAVGIVLGRSPEEVGSESFYMNVLAGIESELSDHDMNLMLRMVTPERTPGPRRDLAVYRRWAGERRVDGVIVFDHISDDPRPQVLAGLRLPHVLVGAAEDAGSAPFGANTTVNQGRDAATVVEALHRLGHRHIAHISGPLALTHEAARSAGVLAHAGRLGMTVVFSASDYTADDGGKATIAVVAGVAPGSPEFPTAIVYGNDLMAIGGLQSLKRLGFSVPGQVSILSWDDSILCKLSSPTVAALARNTMELGRCSAALLLDTLAGHQSANVAMPAGVLKSRESLAEAAWKRP</sequence>
<dbReference type="SMART" id="SM00354">
    <property type="entry name" value="HTH_LACI"/>
    <property type="match status" value="1"/>
</dbReference>
<keyword evidence="6" id="KW-1185">Reference proteome</keyword>
<keyword evidence="2" id="KW-0238">DNA-binding</keyword>
<dbReference type="Pfam" id="PF13377">
    <property type="entry name" value="Peripla_BP_3"/>
    <property type="match status" value="1"/>
</dbReference>
<comment type="caution">
    <text evidence="5">The sequence shown here is derived from an EMBL/GenBank/DDBJ whole genome shotgun (WGS) entry which is preliminary data.</text>
</comment>
<dbReference type="SUPFAM" id="SSF47413">
    <property type="entry name" value="lambda repressor-like DNA-binding domains"/>
    <property type="match status" value="1"/>
</dbReference>
<evidence type="ECO:0000259" key="4">
    <source>
        <dbReference type="PROSITE" id="PS50932"/>
    </source>
</evidence>
<dbReference type="GO" id="GO:0003700">
    <property type="term" value="F:DNA-binding transcription factor activity"/>
    <property type="evidence" value="ECO:0007669"/>
    <property type="project" value="TreeGrafter"/>
</dbReference>
<evidence type="ECO:0000256" key="1">
    <source>
        <dbReference type="ARBA" id="ARBA00023015"/>
    </source>
</evidence>
<organism evidence="5 6">
    <name type="scientific">Arthrobacter livingstonensis</name>
    <dbReference type="NCBI Taxonomy" id="670078"/>
    <lineage>
        <taxon>Bacteria</taxon>
        <taxon>Bacillati</taxon>
        <taxon>Actinomycetota</taxon>
        <taxon>Actinomycetes</taxon>
        <taxon>Micrococcales</taxon>
        <taxon>Micrococcaceae</taxon>
        <taxon>Arthrobacter</taxon>
    </lineage>
</organism>
<evidence type="ECO:0000313" key="5">
    <source>
        <dbReference type="EMBL" id="PYI69636.1"/>
    </source>
</evidence>
<evidence type="ECO:0000256" key="2">
    <source>
        <dbReference type="ARBA" id="ARBA00023125"/>
    </source>
</evidence>
<dbReference type="InterPro" id="IPR046335">
    <property type="entry name" value="LacI/GalR-like_sensor"/>
</dbReference>
<dbReference type="PANTHER" id="PTHR30146:SF155">
    <property type="entry name" value="ALANINE RACEMASE"/>
    <property type="match status" value="1"/>
</dbReference>
<dbReference type="PROSITE" id="PS50932">
    <property type="entry name" value="HTH_LACI_2"/>
    <property type="match status" value="1"/>
</dbReference>
<dbReference type="Pfam" id="PF00356">
    <property type="entry name" value="LacI"/>
    <property type="match status" value="1"/>
</dbReference>
<keyword evidence="1" id="KW-0805">Transcription regulation</keyword>
<dbReference type="Proteomes" id="UP000247832">
    <property type="component" value="Unassembled WGS sequence"/>
</dbReference>
<gene>
    <name evidence="5" type="ORF">CVV68_00540</name>
</gene>
<dbReference type="InterPro" id="IPR010982">
    <property type="entry name" value="Lambda_DNA-bd_dom_sf"/>
</dbReference>
<proteinExistence type="predicted"/>
<feature type="domain" description="HTH lacI-type" evidence="4">
    <location>
        <begin position="1"/>
        <end position="55"/>
    </location>
</feature>
<dbReference type="EMBL" id="QJVD01000001">
    <property type="protein sequence ID" value="PYI69636.1"/>
    <property type="molecule type" value="Genomic_DNA"/>
</dbReference>
<keyword evidence="3" id="KW-0804">Transcription</keyword>
<accession>A0A2V5M2G4</accession>
<dbReference type="CDD" id="cd06267">
    <property type="entry name" value="PBP1_LacI_sugar_binding-like"/>
    <property type="match status" value="1"/>
</dbReference>
<protein>
    <submittedName>
        <fullName evidence="5">LacI family transcriptional regulator</fullName>
    </submittedName>
</protein>
<dbReference type="Gene3D" id="1.10.260.40">
    <property type="entry name" value="lambda repressor-like DNA-binding domains"/>
    <property type="match status" value="1"/>
</dbReference>
<dbReference type="SUPFAM" id="SSF53822">
    <property type="entry name" value="Periplasmic binding protein-like I"/>
    <property type="match status" value="1"/>
</dbReference>